<evidence type="ECO:0000256" key="5">
    <source>
        <dbReference type="ARBA" id="ARBA00023239"/>
    </source>
</evidence>
<evidence type="ECO:0000256" key="4">
    <source>
        <dbReference type="ARBA" id="ARBA00023136"/>
    </source>
</evidence>
<dbReference type="InterPro" id="IPR003770">
    <property type="entry name" value="MLTG-like"/>
</dbReference>
<sequence length="409" mass="43072">MRDEEPGGLGGFADEVSRMLHARALLHQEHTDPVGITRRNLKMAKQRRRAVLGTTTTLAVTGGAVFGVYALSGHAQDNGGTRSVGQNVAADYTGAATCPATAKVPVDVPRGATTTQIANALFTAGVVASPQAYVDAADRNQGSVGITAGTYAICPQISGANAVLELSKKSNLSDASQIIVTSHEWSKDVIASLVDKRKWKQADFDAAIASNTIGLPAWSVDSTSHKFTAEGMLEPGTYSITSSDTPQSILSQMVAKRMTYFKSIDFENKAASLVCGAAKCTPEQVLTIASIAEGEVAEPGDGARVAEGVYARLKAGDYLAVDSTALYAIGHLPAGQLPSAKQVQDPNNPYSTYAPHHGLPPTPVYITSDDMIKSALAPTHDGTYYWCVTSTGARFFTKGQETQRDQGCS</sequence>
<keyword evidence="1" id="KW-1003">Cell membrane</keyword>
<keyword evidence="6" id="KW-0961">Cell wall biogenesis/degradation</keyword>
<evidence type="ECO:0000256" key="6">
    <source>
        <dbReference type="ARBA" id="ARBA00023316"/>
    </source>
</evidence>
<evidence type="ECO:0000256" key="7">
    <source>
        <dbReference type="SAM" id="Phobius"/>
    </source>
</evidence>
<dbReference type="InParanoid" id="C7QGG3"/>
<feature type="transmembrane region" description="Helical" evidence="7">
    <location>
        <begin position="50"/>
        <end position="71"/>
    </location>
</feature>
<name>C7QGG3_CATAD</name>
<keyword evidence="3 7" id="KW-1133">Transmembrane helix</keyword>
<dbReference type="STRING" id="479433.Caci_4144"/>
<evidence type="ECO:0000313" key="8">
    <source>
        <dbReference type="EMBL" id="ACU73008.1"/>
    </source>
</evidence>
<proteinExistence type="predicted"/>
<dbReference type="KEGG" id="cai:Caci_4144"/>
<protein>
    <submittedName>
        <fullName evidence="8">Aminodeoxychorismate lyase</fullName>
    </submittedName>
</protein>
<keyword evidence="2 7" id="KW-0812">Transmembrane</keyword>
<evidence type="ECO:0000256" key="2">
    <source>
        <dbReference type="ARBA" id="ARBA00022692"/>
    </source>
</evidence>
<dbReference type="Gene3D" id="3.30.1490.480">
    <property type="entry name" value="Endolytic murein transglycosylase"/>
    <property type="match status" value="1"/>
</dbReference>
<reference evidence="8 9" key="1">
    <citation type="journal article" date="2009" name="Stand. Genomic Sci.">
        <title>Complete genome sequence of Catenulispora acidiphila type strain (ID 139908).</title>
        <authorList>
            <person name="Copeland A."/>
            <person name="Lapidus A."/>
            <person name="Glavina Del Rio T."/>
            <person name="Nolan M."/>
            <person name="Lucas S."/>
            <person name="Chen F."/>
            <person name="Tice H."/>
            <person name="Cheng J.F."/>
            <person name="Bruce D."/>
            <person name="Goodwin L."/>
            <person name="Pitluck S."/>
            <person name="Mikhailova N."/>
            <person name="Pati A."/>
            <person name="Ivanova N."/>
            <person name="Mavromatis K."/>
            <person name="Chen A."/>
            <person name="Palaniappan K."/>
            <person name="Chain P."/>
            <person name="Land M."/>
            <person name="Hauser L."/>
            <person name="Chang Y.J."/>
            <person name="Jeffries C.D."/>
            <person name="Chertkov O."/>
            <person name="Brettin T."/>
            <person name="Detter J.C."/>
            <person name="Han C."/>
            <person name="Ali Z."/>
            <person name="Tindall B.J."/>
            <person name="Goker M."/>
            <person name="Bristow J."/>
            <person name="Eisen J.A."/>
            <person name="Markowitz V."/>
            <person name="Hugenholtz P."/>
            <person name="Kyrpides N.C."/>
            <person name="Klenk H.P."/>
        </authorList>
    </citation>
    <scope>NUCLEOTIDE SEQUENCE [LARGE SCALE GENOMIC DNA]</scope>
    <source>
        <strain evidence="9">DSM 44928 / JCM 14897 / NBRC 102108 / NRRL B-24433 / ID139908</strain>
    </source>
</reference>
<dbReference type="FunCoup" id="C7QGG3">
    <property type="interactions" value="4"/>
</dbReference>
<organism evidence="8 9">
    <name type="scientific">Catenulispora acidiphila (strain DSM 44928 / JCM 14897 / NBRC 102108 / NRRL B-24433 / ID139908)</name>
    <dbReference type="NCBI Taxonomy" id="479433"/>
    <lineage>
        <taxon>Bacteria</taxon>
        <taxon>Bacillati</taxon>
        <taxon>Actinomycetota</taxon>
        <taxon>Actinomycetes</taxon>
        <taxon>Catenulisporales</taxon>
        <taxon>Catenulisporaceae</taxon>
        <taxon>Catenulispora</taxon>
    </lineage>
</organism>
<gene>
    <name evidence="8" type="ordered locus">Caci_4144</name>
</gene>
<evidence type="ECO:0000256" key="3">
    <source>
        <dbReference type="ARBA" id="ARBA00022989"/>
    </source>
</evidence>
<dbReference type="GO" id="GO:0071555">
    <property type="term" value="P:cell wall organization"/>
    <property type="evidence" value="ECO:0007669"/>
    <property type="project" value="UniProtKB-KW"/>
</dbReference>
<dbReference type="RefSeq" id="WP_015792737.1">
    <property type="nucleotide sequence ID" value="NC_013131.1"/>
</dbReference>
<dbReference type="PANTHER" id="PTHR30518:SF2">
    <property type="entry name" value="ENDOLYTIC MUREIN TRANSGLYCOSYLASE"/>
    <property type="match status" value="1"/>
</dbReference>
<dbReference type="eggNOG" id="COG1559">
    <property type="taxonomic scope" value="Bacteria"/>
</dbReference>
<dbReference type="Pfam" id="PF02618">
    <property type="entry name" value="YceG"/>
    <property type="match status" value="1"/>
</dbReference>
<keyword evidence="9" id="KW-1185">Reference proteome</keyword>
<keyword evidence="4 7" id="KW-0472">Membrane</keyword>
<evidence type="ECO:0000256" key="1">
    <source>
        <dbReference type="ARBA" id="ARBA00022475"/>
    </source>
</evidence>
<dbReference type="EMBL" id="CP001700">
    <property type="protein sequence ID" value="ACU73008.1"/>
    <property type="molecule type" value="Genomic_DNA"/>
</dbReference>
<dbReference type="GO" id="GO:0016829">
    <property type="term" value="F:lyase activity"/>
    <property type="evidence" value="ECO:0007669"/>
    <property type="project" value="UniProtKB-KW"/>
</dbReference>
<dbReference type="AlphaFoldDB" id="C7QGG3"/>
<dbReference type="Proteomes" id="UP000000851">
    <property type="component" value="Chromosome"/>
</dbReference>
<accession>C7QGG3</accession>
<dbReference type="PANTHER" id="PTHR30518">
    <property type="entry name" value="ENDOLYTIC MUREIN TRANSGLYCOSYLASE"/>
    <property type="match status" value="1"/>
</dbReference>
<dbReference type="HOGENOM" id="CLU_025574_4_0_11"/>
<evidence type="ECO:0000313" key="9">
    <source>
        <dbReference type="Proteomes" id="UP000000851"/>
    </source>
</evidence>
<keyword evidence="5 8" id="KW-0456">Lyase</keyword>